<protein>
    <submittedName>
        <fullName evidence="1">Uncharacterized protein</fullName>
    </submittedName>
</protein>
<accession>A0A0A9DZY0</accession>
<organism evidence="1">
    <name type="scientific">Arundo donax</name>
    <name type="common">Giant reed</name>
    <name type="synonym">Donax arundinaceus</name>
    <dbReference type="NCBI Taxonomy" id="35708"/>
    <lineage>
        <taxon>Eukaryota</taxon>
        <taxon>Viridiplantae</taxon>
        <taxon>Streptophyta</taxon>
        <taxon>Embryophyta</taxon>
        <taxon>Tracheophyta</taxon>
        <taxon>Spermatophyta</taxon>
        <taxon>Magnoliopsida</taxon>
        <taxon>Liliopsida</taxon>
        <taxon>Poales</taxon>
        <taxon>Poaceae</taxon>
        <taxon>PACMAD clade</taxon>
        <taxon>Arundinoideae</taxon>
        <taxon>Arundineae</taxon>
        <taxon>Arundo</taxon>
    </lineage>
</organism>
<reference evidence="1" key="2">
    <citation type="journal article" date="2015" name="Data Brief">
        <title>Shoot transcriptome of the giant reed, Arundo donax.</title>
        <authorList>
            <person name="Barrero R.A."/>
            <person name="Guerrero F.D."/>
            <person name="Moolhuijzen P."/>
            <person name="Goolsby J.A."/>
            <person name="Tidwell J."/>
            <person name="Bellgard S.E."/>
            <person name="Bellgard M.I."/>
        </authorList>
    </citation>
    <scope>NUCLEOTIDE SEQUENCE</scope>
    <source>
        <tissue evidence="1">Shoot tissue taken approximately 20 cm above the soil surface</tissue>
    </source>
</reference>
<sequence length="52" mass="6053">MEPNRKPTIVHASPKCNPVTNYFTQLWLNRIICILCCTKNWLSLNLIHKSAK</sequence>
<name>A0A0A9DZY0_ARUDO</name>
<dbReference type="AlphaFoldDB" id="A0A0A9DZY0"/>
<proteinExistence type="predicted"/>
<reference evidence="1" key="1">
    <citation type="submission" date="2014-09" db="EMBL/GenBank/DDBJ databases">
        <authorList>
            <person name="Magalhaes I.L.F."/>
            <person name="Oliveira U."/>
            <person name="Santos F.R."/>
            <person name="Vidigal T.H.D.A."/>
            <person name="Brescovit A.D."/>
            <person name="Santos A.J."/>
        </authorList>
    </citation>
    <scope>NUCLEOTIDE SEQUENCE</scope>
    <source>
        <tissue evidence="1">Shoot tissue taken approximately 20 cm above the soil surface</tissue>
    </source>
</reference>
<evidence type="ECO:0000313" key="1">
    <source>
        <dbReference type="EMBL" id="JAD91230.1"/>
    </source>
</evidence>
<dbReference type="EMBL" id="GBRH01206665">
    <property type="protein sequence ID" value="JAD91230.1"/>
    <property type="molecule type" value="Transcribed_RNA"/>
</dbReference>